<name>A0A5C4KVC7_PSEJE</name>
<dbReference type="InterPro" id="IPR014914">
    <property type="entry name" value="RES_dom"/>
</dbReference>
<dbReference type="SMART" id="SM00953">
    <property type="entry name" value="RES"/>
    <property type="match status" value="1"/>
</dbReference>
<dbReference type="Pfam" id="PF08808">
    <property type="entry name" value="RES"/>
    <property type="match status" value="1"/>
</dbReference>
<keyword evidence="3" id="KW-1185">Reference proteome</keyword>
<evidence type="ECO:0000313" key="3">
    <source>
        <dbReference type="Proteomes" id="UP000306272"/>
    </source>
</evidence>
<reference evidence="2" key="1">
    <citation type="submission" date="2019-06" db="EMBL/GenBank/DDBJ databases">
        <title>Pseudomonas-derived Butenolides : (Bio)synthesis of Styrolides.</title>
        <authorList>
            <person name="Klapper M."/>
            <person name="Chowdhury S."/>
            <person name="Stallforth P."/>
        </authorList>
    </citation>
    <scope>NUCLEOTIDE SEQUENCE [LARGE SCALE GENOMIC DNA]</scope>
    <source>
        <strain evidence="2">EC-S101</strain>
    </source>
</reference>
<comment type="caution">
    <text evidence="2">The sequence shown here is derived from an EMBL/GenBank/DDBJ whole genome shotgun (WGS) entry which is preliminary data.</text>
</comment>
<evidence type="ECO:0000313" key="2">
    <source>
        <dbReference type="EMBL" id="TNB94400.1"/>
    </source>
</evidence>
<dbReference type="AlphaFoldDB" id="A0A5C4KVC7"/>
<dbReference type="Proteomes" id="UP000306272">
    <property type="component" value="Unassembled WGS sequence"/>
</dbReference>
<proteinExistence type="predicted"/>
<feature type="domain" description="RES" evidence="1">
    <location>
        <begin position="175"/>
        <end position="329"/>
    </location>
</feature>
<accession>A0A5C4KVC7</accession>
<evidence type="ECO:0000259" key="1">
    <source>
        <dbReference type="SMART" id="SM00953"/>
    </source>
</evidence>
<gene>
    <name evidence="2" type="ORF">FHG55_15190</name>
</gene>
<sequence>MAKCCIHCFNDSVLIEMASRGEVANCSFCGAVRVPTISSDTLFSSVELILYGLEVSDSGEDLTSLLYNQFGLLNPAVVKDAQRLVREIFGDEIADLKYVFKFDVSLYSSQWLSFKEELKHKNRFFPRSALISQVLNPSSSNSSFGVFLALLEQLKAPFERGEVLYRARISESALTAEKMGAPPPMVASGGRANPIGIPYLYLAQNLDTCVAEVRPNNASSIYISEFVAVRDLNLLSLTDPRCDSSVLKFEEQQMQDVLCFLDLLERFSLELSKPILPDKSHIEYIPTQYMCEFVKSVANYDGIVFNSSFGQGRNYVIFDSDTFLAKEPYRGQVVSTRHDFLADPV</sequence>
<organism evidence="2 3">
    <name type="scientific">Pseudomonas jessenii</name>
    <dbReference type="NCBI Taxonomy" id="77298"/>
    <lineage>
        <taxon>Bacteria</taxon>
        <taxon>Pseudomonadati</taxon>
        <taxon>Pseudomonadota</taxon>
        <taxon>Gammaproteobacteria</taxon>
        <taxon>Pseudomonadales</taxon>
        <taxon>Pseudomonadaceae</taxon>
        <taxon>Pseudomonas</taxon>
    </lineage>
</organism>
<dbReference type="EMBL" id="VDDB01000013">
    <property type="protein sequence ID" value="TNB94400.1"/>
    <property type="molecule type" value="Genomic_DNA"/>
</dbReference>
<protein>
    <submittedName>
        <fullName evidence="2">RES domain-containing protein</fullName>
    </submittedName>
</protein>